<protein>
    <recommendedName>
        <fullName evidence="2">DUF7344 domain-containing protein</fullName>
    </recommendedName>
</protein>
<dbReference type="Proteomes" id="UP000011602">
    <property type="component" value="Unassembled WGS sequence"/>
</dbReference>
<feature type="domain" description="DUF7344" evidence="2">
    <location>
        <begin position="80"/>
        <end position="122"/>
    </location>
</feature>
<dbReference type="AlphaFoldDB" id="L9WKA7"/>
<comment type="caution">
    <text evidence="3">The sequence shown here is derived from an EMBL/GenBank/DDBJ whole genome shotgun (WGS) entry which is preliminary data.</text>
</comment>
<dbReference type="Gene3D" id="1.10.10.10">
    <property type="entry name" value="Winged helix-like DNA-binding domain superfamily/Winged helix DNA-binding domain"/>
    <property type="match status" value="1"/>
</dbReference>
<sequence length="146" mass="15646">MDGNRRECDQLGNLFQALSHPIRRAVVQVVEHDGTDPTDVESLCAVCEDVDDVDRLSGGSSTANGTENAPSLDDPSVSNWNRDRERTALESAPLETALHHHHLPKLASVDVIEYDLQSRTVTSGDNGDLAADLLQTVAGEPDGASC</sequence>
<organism evidence="3 4">
    <name type="scientific">Natronolimnohabitans innermongolicus JCM 12255</name>
    <dbReference type="NCBI Taxonomy" id="1227499"/>
    <lineage>
        <taxon>Archaea</taxon>
        <taxon>Methanobacteriati</taxon>
        <taxon>Methanobacteriota</taxon>
        <taxon>Stenosarchaea group</taxon>
        <taxon>Halobacteria</taxon>
        <taxon>Halobacteriales</taxon>
        <taxon>Natrialbaceae</taxon>
        <taxon>Natronolimnohabitans</taxon>
    </lineage>
</organism>
<dbReference type="OrthoDB" id="241828at2157"/>
<evidence type="ECO:0000256" key="1">
    <source>
        <dbReference type="SAM" id="MobiDB-lite"/>
    </source>
</evidence>
<dbReference type="EMBL" id="AOHZ01000094">
    <property type="protein sequence ID" value="ELY49631.1"/>
    <property type="molecule type" value="Genomic_DNA"/>
</dbReference>
<name>L9WKA7_9EURY</name>
<evidence type="ECO:0000313" key="3">
    <source>
        <dbReference type="EMBL" id="ELY49631.1"/>
    </source>
</evidence>
<dbReference type="Pfam" id="PF24035">
    <property type="entry name" value="DUF7344"/>
    <property type="match status" value="1"/>
</dbReference>
<feature type="region of interest" description="Disordered" evidence="1">
    <location>
        <begin position="55"/>
        <end position="84"/>
    </location>
</feature>
<feature type="compositionally biased region" description="Polar residues" evidence="1">
    <location>
        <begin position="58"/>
        <end position="69"/>
    </location>
</feature>
<dbReference type="InterPro" id="IPR036388">
    <property type="entry name" value="WH-like_DNA-bd_sf"/>
</dbReference>
<reference evidence="3 4" key="1">
    <citation type="journal article" date="2014" name="PLoS Genet.">
        <title>Phylogenetically driven sequencing of extremely halophilic archaea reveals strategies for static and dynamic osmo-response.</title>
        <authorList>
            <person name="Becker E.A."/>
            <person name="Seitzer P.M."/>
            <person name="Tritt A."/>
            <person name="Larsen D."/>
            <person name="Krusor M."/>
            <person name="Yao A.I."/>
            <person name="Wu D."/>
            <person name="Madern D."/>
            <person name="Eisen J.A."/>
            <person name="Darling A.E."/>
            <person name="Facciotti M.T."/>
        </authorList>
    </citation>
    <scope>NUCLEOTIDE SEQUENCE [LARGE SCALE GENOMIC DNA]</scope>
    <source>
        <strain evidence="3 4">JCM 12255</strain>
    </source>
</reference>
<dbReference type="RefSeq" id="WP_007261270.1">
    <property type="nucleotide sequence ID" value="NZ_AOHZ01000094.1"/>
</dbReference>
<evidence type="ECO:0000313" key="4">
    <source>
        <dbReference type="Proteomes" id="UP000011602"/>
    </source>
</evidence>
<gene>
    <name evidence="3" type="ORF">C493_20080</name>
</gene>
<keyword evidence="4" id="KW-1185">Reference proteome</keyword>
<accession>L9WKA7</accession>
<evidence type="ECO:0000259" key="2">
    <source>
        <dbReference type="Pfam" id="PF24035"/>
    </source>
</evidence>
<proteinExistence type="predicted"/>
<dbReference type="InterPro" id="IPR055768">
    <property type="entry name" value="DUF7344"/>
</dbReference>
<dbReference type="STRING" id="1227499.C493_20080"/>